<comment type="caution">
    <text evidence="2">The sequence shown here is derived from an EMBL/GenBank/DDBJ whole genome shotgun (WGS) entry which is preliminary data.</text>
</comment>
<dbReference type="AlphaFoldDB" id="A0A699IU31"/>
<dbReference type="EMBL" id="BKCJ010333241">
    <property type="protein sequence ID" value="GEZ85797.1"/>
    <property type="molecule type" value="Genomic_DNA"/>
</dbReference>
<name>A0A699IU31_TANCI</name>
<dbReference type="Pfam" id="PF24626">
    <property type="entry name" value="SH3_Tf2-1"/>
    <property type="match status" value="1"/>
</dbReference>
<gene>
    <name evidence="2" type="ORF">Tci_557770</name>
</gene>
<organism evidence="2">
    <name type="scientific">Tanacetum cinerariifolium</name>
    <name type="common">Dalmatian daisy</name>
    <name type="synonym">Chrysanthemum cinerariifolium</name>
    <dbReference type="NCBI Taxonomy" id="118510"/>
    <lineage>
        <taxon>Eukaryota</taxon>
        <taxon>Viridiplantae</taxon>
        <taxon>Streptophyta</taxon>
        <taxon>Embryophyta</taxon>
        <taxon>Tracheophyta</taxon>
        <taxon>Spermatophyta</taxon>
        <taxon>Magnoliopsida</taxon>
        <taxon>eudicotyledons</taxon>
        <taxon>Gunneridae</taxon>
        <taxon>Pentapetalae</taxon>
        <taxon>asterids</taxon>
        <taxon>campanulids</taxon>
        <taxon>Asterales</taxon>
        <taxon>Asteraceae</taxon>
        <taxon>Asteroideae</taxon>
        <taxon>Anthemideae</taxon>
        <taxon>Anthemidinae</taxon>
        <taxon>Tanacetum</taxon>
    </lineage>
</organism>
<reference evidence="2" key="1">
    <citation type="journal article" date="2019" name="Sci. Rep.">
        <title>Draft genome of Tanacetum cinerariifolium, the natural source of mosquito coil.</title>
        <authorList>
            <person name="Yamashiro T."/>
            <person name="Shiraishi A."/>
            <person name="Satake H."/>
            <person name="Nakayama K."/>
        </authorList>
    </citation>
    <scope>NUCLEOTIDE SEQUENCE</scope>
</reference>
<accession>A0A699IU31</accession>
<proteinExistence type="predicted"/>
<feature type="domain" description="Tf2-1-like SH3-like" evidence="1">
    <location>
        <begin position="126"/>
        <end position="165"/>
    </location>
</feature>
<evidence type="ECO:0000259" key="1">
    <source>
        <dbReference type="Pfam" id="PF24626"/>
    </source>
</evidence>
<evidence type="ECO:0000313" key="2">
    <source>
        <dbReference type="EMBL" id="GEZ85797.1"/>
    </source>
</evidence>
<feature type="non-terminal residue" evidence="2">
    <location>
        <position position="1"/>
    </location>
</feature>
<sequence length="220" mass="25910">YYEILNHKSLSLKIVMMDQDLKNNLQPPVVLCSDEEIVKFPTQPFVIEIKDELLMMLGSGPNIIKEDFSNDFDGQHSVDEIKPYHNTLRWRIMRLKWWYMIAIRRICTNGRNNDTIREILFMELLLKKYGPYKIHRKINDNAYVVDLPNTMGISKAFNVSDIYEFHSGDVNKGKHSMTSSSKERGNDKDTINELAEEYIEHLERGKITKYGFHILIIDFY</sequence>
<dbReference type="InterPro" id="IPR056924">
    <property type="entry name" value="SH3_Tf2-1"/>
</dbReference>
<protein>
    <submittedName>
        <fullName evidence="2">Putative Ty3-gypsy-like retroelement Pol polyprotein</fullName>
    </submittedName>
</protein>